<sequence>MFALDDCVFVYFMGIGGIGMSALARLCARQGCQVFGYDQSSSGPVEQLKAERISISCTDTLAAIPEAICQHPNQTLVIYTPAIPTDSTILNYFKKAGYRIQSRAEVLGSISKLFTTIAVAGTHGKTTTSAMIAHILYESNLPMIAFVGGMMKLYDTNLLYNNLNPFGNLTSNGHSNTTEYSGDCASPKNCSKKSLLDDVQFMVAEADEFNKSFLHLEPSFSIVTAADADHPETYATVALMEAGFIEFIQKNQKHLLIQHRAAEQLAVRKHYDKPFLTYGLDQGDIVAGNVEIAPDQSVFDYVGVDGTISNLVLPIAGLYNIENALAAITICRTLGIPEAQIRTSMASFPGIKRRFSFVCKHEQYLLIDDYAHHPVEISSLLSSVKKLYPNSGITAIFQPHLFSRTQAFYKAFAASLSLADQVFILPIYPAREAPIPGVTAQLILDAVSCKRKSLVTMDDLITALVACDKTQTHQVFLTIGAGDIGEGVTTIAATLQESFGG</sequence>
<proteinExistence type="evidence at transcript level"/>
<dbReference type="SUPFAM" id="SSF51984">
    <property type="entry name" value="MurCD N-terminal domain"/>
    <property type="match status" value="1"/>
</dbReference>
<keyword evidence="3" id="KW-0067">ATP-binding</keyword>
<dbReference type="InterPro" id="IPR004101">
    <property type="entry name" value="Mur_ligase_C"/>
</dbReference>
<evidence type="ECO:0000256" key="1">
    <source>
        <dbReference type="ARBA" id="ARBA00022598"/>
    </source>
</evidence>
<dbReference type="InterPro" id="IPR036615">
    <property type="entry name" value="Mur_ligase_C_dom_sf"/>
</dbReference>
<reference evidence="7" key="1">
    <citation type="journal article" date="2013" name="Cell">
        <title>Horizontal gene transfer from diverse bacteria to an insect genome enables a tripartite nested mealybug symbiosis.</title>
        <authorList>
            <person name="Husnik F."/>
            <person name="Nikoh N."/>
            <person name="Koga R."/>
            <person name="Ross L."/>
            <person name="Duncan R.P."/>
            <person name="Fujie M."/>
            <person name="Tanaka M."/>
            <person name="Satoh N."/>
            <person name="Bachtrog D."/>
            <person name="Wilson A.C."/>
            <person name="von Dohlen C.D."/>
            <person name="Fukatsu T."/>
            <person name="McCutcheon J.P."/>
        </authorList>
    </citation>
    <scope>NUCLEOTIDE SEQUENCE</scope>
</reference>
<dbReference type="InterPro" id="IPR013221">
    <property type="entry name" value="Mur_ligase_cen"/>
</dbReference>
<accession>S5N935</accession>
<evidence type="ECO:0000313" key="7">
    <source>
        <dbReference type="EMBL" id="AGR65717.1"/>
    </source>
</evidence>
<evidence type="ECO:0000259" key="4">
    <source>
        <dbReference type="Pfam" id="PF01225"/>
    </source>
</evidence>
<dbReference type="GO" id="GO:0005524">
    <property type="term" value="F:ATP binding"/>
    <property type="evidence" value="ECO:0007669"/>
    <property type="project" value="UniProtKB-KW"/>
</dbReference>
<protein>
    <submittedName>
        <fullName evidence="7">UDP-N-acetylmuramate-alanine ligase</fullName>
    </submittedName>
</protein>
<dbReference type="SUPFAM" id="SSF53244">
    <property type="entry name" value="MurD-like peptide ligases, peptide-binding domain"/>
    <property type="match status" value="1"/>
</dbReference>
<feature type="domain" description="Mur ligase N-terminal catalytic" evidence="4">
    <location>
        <begin position="10"/>
        <end position="114"/>
    </location>
</feature>
<keyword evidence="2" id="KW-0547">Nucleotide-binding</keyword>
<dbReference type="Gene3D" id="3.40.1190.10">
    <property type="entry name" value="Mur-like, catalytic domain"/>
    <property type="match status" value="1"/>
</dbReference>
<dbReference type="Gene3D" id="3.90.190.20">
    <property type="entry name" value="Mur ligase, C-terminal domain"/>
    <property type="match status" value="1"/>
</dbReference>
<dbReference type="PANTHER" id="PTHR43445:SF3">
    <property type="entry name" value="UDP-N-ACETYLMURAMATE--L-ALANINE LIGASE"/>
    <property type="match status" value="1"/>
</dbReference>
<feature type="domain" description="Mur ligase central" evidence="6">
    <location>
        <begin position="119"/>
        <end position="330"/>
    </location>
</feature>
<evidence type="ECO:0000256" key="3">
    <source>
        <dbReference type="ARBA" id="ARBA00022840"/>
    </source>
</evidence>
<dbReference type="Gene3D" id="3.40.50.720">
    <property type="entry name" value="NAD(P)-binding Rossmann-like Domain"/>
    <property type="match status" value="1"/>
</dbReference>
<evidence type="ECO:0000256" key="2">
    <source>
        <dbReference type="ARBA" id="ARBA00022741"/>
    </source>
</evidence>
<evidence type="ECO:0000259" key="6">
    <source>
        <dbReference type="Pfam" id="PF08245"/>
    </source>
</evidence>
<dbReference type="Pfam" id="PF01225">
    <property type="entry name" value="Mur_ligase"/>
    <property type="match status" value="1"/>
</dbReference>
<dbReference type="AlphaFoldDB" id="S5N935"/>
<dbReference type="Pfam" id="PF02875">
    <property type="entry name" value="Mur_ligase_C"/>
    <property type="match status" value="1"/>
</dbReference>
<keyword evidence="1 7" id="KW-0436">Ligase</keyword>
<dbReference type="InterPro" id="IPR000713">
    <property type="entry name" value="Mur_ligase_N"/>
</dbReference>
<feature type="domain" description="Mur ligase C-terminal" evidence="5">
    <location>
        <begin position="353"/>
        <end position="482"/>
    </location>
</feature>
<dbReference type="GO" id="GO:0016881">
    <property type="term" value="F:acid-amino acid ligase activity"/>
    <property type="evidence" value="ECO:0007669"/>
    <property type="project" value="InterPro"/>
</dbReference>
<dbReference type="SUPFAM" id="SSF53623">
    <property type="entry name" value="MurD-like peptide ligases, catalytic domain"/>
    <property type="match status" value="1"/>
</dbReference>
<name>S5N935_9HEMI</name>
<dbReference type="InterPro" id="IPR036565">
    <property type="entry name" value="Mur-like_cat_sf"/>
</dbReference>
<dbReference type="InterPro" id="IPR050061">
    <property type="entry name" value="MurCDEF_pg_biosynth"/>
</dbReference>
<reference evidence="7" key="2">
    <citation type="submission" date="2013-05" db="EMBL/GenBank/DDBJ databases">
        <authorList>
            <person name="McCutcheon J."/>
        </authorList>
    </citation>
    <scope>NUCLEOTIDE SEQUENCE</scope>
</reference>
<dbReference type="PANTHER" id="PTHR43445">
    <property type="entry name" value="UDP-N-ACETYLMURAMATE--L-ALANINE LIGASE-RELATED"/>
    <property type="match status" value="1"/>
</dbReference>
<evidence type="ECO:0000259" key="5">
    <source>
        <dbReference type="Pfam" id="PF02875"/>
    </source>
</evidence>
<dbReference type="Pfam" id="PF08245">
    <property type="entry name" value="Mur_ligase_M"/>
    <property type="match status" value="1"/>
</dbReference>
<organism evidence="7">
    <name type="scientific">Planococcus citri</name>
    <name type="common">citrus mealybug</name>
    <dbReference type="NCBI Taxonomy" id="170843"/>
    <lineage>
        <taxon>Eukaryota</taxon>
        <taxon>Metazoa</taxon>
        <taxon>Ecdysozoa</taxon>
        <taxon>Arthropoda</taxon>
        <taxon>Hexapoda</taxon>
        <taxon>Insecta</taxon>
        <taxon>Pterygota</taxon>
        <taxon>Neoptera</taxon>
        <taxon>Paraneoptera</taxon>
        <taxon>Hemiptera</taxon>
        <taxon>Sternorrhyncha</taxon>
        <taxon>Coccoidea</taxon>
        <taxon>Pseudococcidae</taxon>
        <taxon>Planococcus</taxon>
    </lineage>
</organism>
<dbReference type="EMBL" id="KF021967">
    <property type="protein sequence ID" value="AGR65717.1"/>
    <property type="molecule type" value="mRNA"/>
</dbReference>